<dbReference type="Proteomes" id="UP000813444">
    <property type="component" value="Unassembled WGS sequence"/>
</dbReference>
<gene>
    <name evidence="2" type="ORF">B0I35DRAFT_475790</name>
</gene>
<proteinExistence type="predicted"/>
<dbReference type="EMBL" id="JAGPNK010000003">
    <property type="protein sequence ID" value="KAH7324554.1"/>
    <property type="molecule type" value="Genomic_DNA"/>
</dbReference>
<evidence type="ECO:0000313" key="3">
    <source>
        <dbReference type="Proteomes" id="UP000813444"/>
    </source>
</evidence>
<keyword evidence="1" id="KW-0732">Signal</keyword>
<feature type="signal peptide" evidence="1">
    <location>
        <begin position="1"/>
        <end position="20"/>
    </location>
</feature>
<comment type="caution">
    <text evidence="2">The sequence shown here is derived from an EMBL/GenBank/DDBJ whole genome shotgun (WGS) entry which is preliminary data.</text>
</comment>
<evidence type="ECO:0000256" key="1">
    <source>
        <dbReference type="SAM" id="SignalP"/>
    </source>
</evidence>
<keyword evidence="3" id="KW-1185">Reference proteome</keyword>
<protein>
    <submittedName>
        <fullName evidence="2">Uncharacterized protein</fullName>
    </submittedName>
</protein>
<organism evidence="2 3">
    <name type="scientific">Stachybotrys elegans</name>
    <dbReference type="NCBI Taxonomy" id="80388"/>
    <lineage>
        <taxon>Eukaryota</taxon>
        <taxon>Fungi</taxon>
        <taxon>Dikarya</taxon>
        <taxon>Ascomycota</taxon>
        <taxon>Pezizomycotina</taxon>
        <taxon>Sordariomycetes</taxon>
        <taxon>Hypocreomycetidae</taxon>
        <taxon>Hypocreales</taxon>
        <taxon>Stachybotryaceae</taxon>
        <taxon>Stachybotrys</taxon>
    </lineage>
</organism>
<reference evidence="2" key="1">
    <citation type="journal article" date="2021" name="Nat. Commun.">
        <title>Genetic determinants of endophytism in the Arabidopsis root mycobiome.</title>
        <authorList>
            <person name="Mesny F."/>
            <person name="Miyauchi S."/>
            <person name="Thiergart T."/>
            <person name="Pickel B."/>
            <person name="Atanasova L."/>
            <person name="Karlsson M."/>
            <person name="Huettel B."/>
            <person name="Barry K.W."/>
            <person name="Haridas S."/>
            <person name="Chen C."/>
            <person name="Bauer D."/>
            <person name="Andreopoulos W."/>
            <person name="Pangilinan J."/>
            <person name="LaButti K."/>
            <person name="Riley R."/>
            <person name="Lipzen A."/>
            <person name="Clum A."/>
            <person name="Drula E."/>
            <person name="Henrissat B."/>
            <person name="Kohler A."/>
            <person name="Grigoriev I.V."/>
            <person name="Martin F.M."/>
            <person name="Hacquard S."/>
        </authorList>
    </citation>
    <scope>NUCLEOTIDE SEQUENCE</scope>
    <source>
        <strain evidence="2">MPI-CAGE-CH-0235</strain>
    </source>
</reference>
<dbReference type="AlphaFoldDB" id="A0A8K0SZ29"/>
<sequence length="79" mass="8299">MKSSACIALLAIALIAPACALPGPPVTERLPPPQSLPSDLAWPASIHGWPFRPGPPVRPTPDVTQTAFTAFPHIATPRN</sequence>
<name>A0A8K0SZ29_9HYPO</name>
<feature type="chain" id="PRO_5035474812" evidence="1">
    <location>
        <begin position="21"/>
        <end position="79"/>
    </location>
</feature>
<evidence type="ECO:0000313" key="2">
    <source>
        <dbReference type="EMBL" id="KAH7324554.1"/>
    </source>
</evidence>
<accession>A0A8K0SZ29</accession>